<keyword evidence="4" id="KW-0479">Metal-binding</keyword>
<dbReference type="Proteomes" id="UP001178507">
    <property type="component" value="Unassembled WGS sequence"/>
</dbReference>
<dbReference type="Pfam" id="PF01926">
    <property type="entry name" value="MMR_HSR1"/>
    <property type="match status" value="1"/>
</dbReference>
<dbReference type="InterPro" id="IPR019987">
    <property type="entry name" value="GTP-bd_ribosome_bio_YsxC"/>
</dbReference>
<dbReference type="CDD" id="cd09212">
    <property type="entry name" value="PUB"/>
    <property type="match status" value="1"/>
</dbReference>
<dbReference type="AlphaFoldDB" id="A0AA36JC77"/>
<dbReference type="GO" id="GO:0051301">
    <property type="term" value="P:cell division"/>
    <property type="evidence" value="ECO:0007669"/>
    <property type="project" value="UniProtKB-KW"/>
</dbReference>
<reference evidence="12" key="1">
    <citation type="submission" date="2023-08" db="EMBL/GenBank/DDBJ databases">
        <authorList>
            <person name="Chen Y."/>
            <person name="Shah S."/>
            <person name="Dougan E. K."/>
            <person name="Thang M."/>
            <person name="Chan C."/>
        </authorList>
    </citation>
    <scope>NUCLEOTIDE SEQUENCE</scope>
</reference>
<gene>
    <name evidence="12" type="ORF">EVOR1521_LOCUS25288</name>
</gene>
<keyword evidence="10" id="KW-0472">Membrane</keyword>
<keyword evidence="3" id="KW-0132">Cell division</keyword>
<dbReference type="InterPro" id="IPR036291">
    <property type="entry name" value="NAD(P)-bd_dom_sf"/>
</dbReference>
<dbReference type="Gene3D" id="3.40.50.720">
    <property type="entry name" value="NAD(P)-binding Rossmann-like Domain"/>
    <property type="match status" value="1"/>
</dbReference>
<name>A0AA36JC77_9DINO</name>
<dbReference type="Gene3D" id="1.20.58.2190">
    <property type="match status" value="1"/>
</dbReference>
<dbReference type="SUPFAM" id="SSF143503">
    <property type="entry name" value="PUG domain-like"/>
    <property type="match status" value="1"/>
</dbReference>
<keyword evidence="9" id="KW-0131">Cell cycle</keyword>
<dbReference type="GO" id="GO:0005525">
    <property type="term" value="F:GTP binding"/>
    <property type="evidence" value="ECO:0007669"/>
    <property type="project" value="UniProtKB-KW"/>
</dbReference>
<accession>A0AA36JC77</accession>
<keyword evidence="10" id="KW-1133">Transmembrane helix</keyword>
<feature type="domain" description="EngB-type G" evidence="11">
    <location>
        <begin position="61"/>
        <end position="255"/>
    </location>
</feature>
<keyword evidence="7" id="KW-0342">GTP-binding</keyword>
<dbReference type="PANTHER" id="PTHR11649:SF13">
    <property type="entry name" value="ENGB-TYPE G DOMAIN-CONTAINING PROTEIN"/>
    <property type="match status" value="1"/>
</dbReference>
<evidence type="ECO:0000256" key="6">
    <source>
        <dbReference type="ARBA" id="ARBA00022842"/>
    </source>
</evidence>
<keyword evidence="5" id="KW-0547">Nucleotide-binding</keyword>
<dbReference type="Gene3D" id="3.40.50.300">
    <property type="entry name" value="P-loop containing nucleotide triphosphate hydrolases"/>
    <property type="match status" value="1"/>
</dbReference>
<evidence type="ECO:0000256" key="1">
    <source>
        <dbReference type="ARBA" id="ARBA00001946"/>
    </source>
</evidence>
<evidence type="ECO:0000259" key="11">
    <source>
        <dbReference type="PROSITE" id="PS51706"/>
    </source>
</evidence>
<sequence length="696" mass="77770">MVRVQPILARPWVHIRNATDLSHRPSWLGHDHLQFTERLFSKGIQSHPILVAQTLHKLKGDVPHVAFAGRSNVGKSTLLNMLLHGRPNPVPQHMAERKKLFDAKAAPVSATPGRTRHLFRFELGGAMILADLPGYGYARASKEVQEGWRELVDGYLTNADRLERVVSLVDARVGVKSSDEELWELLQERERQLMVVLTKADQCTPEMLNRSMAHVVSLLEMMQSSYVWPYVHAVSGLHGHGVKELRASISMIASDFVTRQKREGTLQQALTAELLPLLKKAPSARVVAVSSTAHLGANKELMQGDLMAPDRYTQWGAYCQSKLANVLFAKELNRRFQEAGWKATAVSCHPGGVDTDLARWTITPDGDPQKATQLRKDTPLVDTVATFLTRSVKLGANTQVFLAAGKDGDYTASGGEYFDNMAPGLTNPVANDEALGKVLPVVIPSAWQLVQTLPRRKTAPWWALLLSGLGFGVIFALLLRLWSWRRQAQKGLPAPAVKRDGRLKELLATVRCHTKETREATASLRQSAEQQERLYQMSALDFQRRMDDATRRRPKRMEVAPESLQLLRTLVAGDEGYPQWFQRASAAVQRLVTQSSSLAVARRSLQTLLLILQNRIVHPSLEKYREVNASSTRFRETFAEERQAIAAELLCLAGFEQRGESFIASEDLSQAERLRDLLQEALRDLKGRWSQSAPAA</sequence>
<comment type="similarity">
    <text evidence="2">Belongs to the TRAFAC class TrmE-Era-EngA-EngB-Septin-like GTPase superfamily. EngB GTPase family.</text>
</comment>
<evidence type="ECO:0000256" key="7">
    <source>
        <dbReference type="ARBA" id="ARBA00023134"/>
    </source>
</evidence>
<evidence type="ECO:0000256" key="2">
    <source>
        <dbReference type="ARBA" id="ARBA00009638"/>
    </source>
</evidence>
<evidence type="ECO:0000256" key="5">
    <source>
        <dbReference type="ARBA" id="ARBA00022741"/>
    </source>
</evidence>
<dbReference type="PROSITE" id="PS51706">
    <property type="entry name" value="G_ENGB"/>
    <property type="match status" value="1"/>
</dbReference>
<protein>
    <recommendedName>
        <fullName evidence="11">EngB-type G domain-containing protein</fullName>
    </recommendedName>
</protein>
<evidence type="ECO:0000313" key="13">
    <source>
        <dbReference type="Proteomes" id="UP001178507"/>
    </source>
</evidence>
<dbReference type="InterPro" id="IPR006073">
    <property type="entry name" value="GTP-bd"/>
</dbReference>
<keyword evidence="13" id="KW-1185">Reference proteome</keyword>
<dbReference type="GO" id="GO:0046872">
    <property type="term" value="F:metal ion binding"/>
    <property type="evidence" value="ECO:0007669"/>
    <property type="project" value="UniProtKB-KW"/>
</dbReference>
<organism evidence="12 13">
    <name type="scientific">Effrenium voratum</name>
    <dbReference type="NCBI Taxonomy" id="2562239"/>
    <lineage>
        <taxon>Eukaryota</taxon>
        <taxon>Sar</taxon>
        <taxon>Alveolata</taxon>
        <taxon>Dinophyceae</taxon>
        <taxon>Suessiales</taxon>
        <taxon>Symbiodiniaceae</taxon>
        <taxon>Effrenium</taxon>
    </lineage>
</organism>
<evidence type="ECO:0000256" key="9">
    <source>
        <dbReference type="ARBA" id="ARBA00023306"/>
    </source>
</evidence>
<keyword evidence="6" id="KW-0460">Magnesium</keyword>
<dbReference type="SUPFAM" id="SSF52540">
    <property type="entry name" value="P-loop containing nucleoside triphosphate hydrolases"/>
    <property type="match status" value="1"/>
</dbReference>
<dbReference type="HAMAP" id="MF_00321">
    <property type="entry name" value="GTPase_EngB"/>
    <property type="match status" value="1"/>
</dbReference>
<dbReference type="InterPro" id="IPR036339">
    <property type="entry name" value="PUB-like_dom_sf"/>
</dbReference>
<feature type="transmembrane region" description="Helical" evidence="10">
    <location>
        <begin position="461"/>
        <end position="482"/>
    </location>
</feature>
<comment type="cofactor">
    <cofactor evidence="1">
        <name>Mg(2+)</name>
        <dbReference type="ChEBI" id="CHEBI:18420"/>
    </cofactor>
</comment>
<keyword evidence="8" id="KW-0717">Septation</keyword>
<dbReference type="PANTHER" id="PTHR11649">
    <property type="entry name" value="MSS1/TRME-RELATED GTP-BINDING PROTEIN"/>
    <property type="match status" value="1"/>
</dbReference>
<dbReference type="EMBL" id="CAUJNA010003450">
    <property type="protein sequence ID" value="CAJ1402376.1"/>
    <property type="molecule type" value="Genomic_DNA"/>
</dbReference>
<evidence type="ECO:0000256" key="4">
    <source>
        <dbReference type="ARBA" id="ARBA00022723"/>
    </source>
</evidence>
<dbReference type="SUPFAM" id="SSF51735">
    <property type="entry name" value="NAD(P)-binding Rossmann-fold domains"/>
    <property type="match status" value="1"/>
</dbReference>
<dbReference type="CDD" id="cd01876">
    <property type="entry name" value="YihA_EngB"/>
    <property type="match status" value="1"/>
</dbReference>
<evidence type="ECO:0000256" key="10">
    <source>
        <dbReference type="SAM" id="Phobius"/>
    </source>
</evidence>
<dbReference type="NCBIfam" id="TIGR03598">
    <property type="entry name" value="GTPase_YsxC"/>
    <property type="match status" value="1"/>
</dbReference>
<dbReference type="InterPro" id="IPR030393">
    <property type="entry name" value="G_ENGB_dom"/>
</dbReference>
<comment type="caution">
    <text evidence="12">The sequence shown here is derived from an EMBL/GenBank/DDBJ whole genome shotgun (WGS) entry which is preliminary data.</text>
</comment>
<keyword evidence="10" id="KW-0812">Transmembrane</keyword>
<evidence type="ECO:0000256" key="8">
    <source>
        <dbReference type="ARBA" id="ARBA00023210"/>
    </source>
</evidence>
<dbReference type="InterPro" id="IPR027417">
    <property type="entry name" value="P-loop_NTPase"/>
</dbReference>
<evidence type="ECO:0000313" key="12">
    <source>
        <dbReference type="EMBL" id="CAJ1402376.1"/>
    </source>
</evidence>
<proteinExistence type="inferred from homology"/>
<evidence type="ECO:0000256" key="3">
    <source>
        <dbReference type="ARBA" id="ARBA00022618"/>
    </source>
</evidence>